<dbReference type="Pfam" id="PF23598">
    <property type="entry name" value="LRR_14"/>
    <property type="match status" value="1"/>
</dbReference>
<name>A0AAN9JKI6_CLITE</name>
<comment type="caution">
    <text evidence="3">The sequence shown here is derived from an EMBL/GenBank/DDBJ whole genome shotgun (WGS) entry which is preliminary data.</text>
</comment>
<dbReference type="Gene3D" id="3.80.10.10">
    <property type="entry name" value="Ribonuclease Inhibitor"/>
    <property type="match status" value="1"/>
</dbReference>
<dbReference type="AlphaFoldDB" id="A0AAN9JKI6"/>
<evidence type="ECO:0000313" key="3">
    <source>
        <dbReference type="EMBL" id="KAK7299891.1"/>
    </source>
</evidence>
<keyword evidence="4" id="KW-1185">Reference proteome</keyword>
<organism evidence="3 4">
    <name type="scientific">Clitoria ternatea</name>
    <name type="common">Butterfly pea</name>
    <dbReference type="NCBI Taxonomy" id="43366"/>
    <lineage>
        <taxon>Eukaryota</taxon>
        <taxon>Viridiplantae</taxon>
        <taxon>Streptophyta</taxon>
        <taxon>Embryophyta</taxon>
        <taxon>Tracheophyta</taxon>
        <taxon>Spermatophyta</taxon>
        <taxon>Magnoliopsida</taxon>
        <taxon>eudicotyledons</taxon>
        <taxon>Gunneridae</taxon>
        <taxon>Pentapetalae</taxon>
        <taxon>rosids</taxon>
        <taxon>fabids</taxon>
        <taxon>Fabales</taxon>
        <taxon>Fabaceae</taxon>
        <taxon>Papilionoideae</taxon>
        <taxon>50 kb inversion clade</taxon>
        <taxon>NPAAA clade</taxon>
        <taxon>indigoferoid/millettioid clade</taxon>
        <taxon>Phaseoleae</taxon>
        <taxon>Clitoria</taxon>
    </lineage>
</organism>
<evidence type="ECO:0000259" key="2">
    <source>
        <dbReference type="Pfam" id="PF23598"/>
    </source>
</evidence>
<reference evidence="3 4" key="1">
    <citation type="submission" date="2024-01" db="EMBL/GenBank/DDBJ databases">
        <title>The genomes of 5 underutilized Papilionoideae crops provide insights into root nodulation and disease resistance.</title>
        <authorList>
            <person name="Yuan L."/>
        </authorList>
    </citation>
    <scope>NUCLEOTIDE SEQUENCE [LARGE SCALE GENOMIC DNA]</scope>
    <source>
        <strain evidence="3">LY-2023</strain>
        <tissue evidence="3">Leaf</tissue>
    </source>
</reference>
<dbReference type="InterPro" id="IPR032675">
    <property type="entry name" value="LRR_dom_sf"/>
</dbReference>
<dbReference type="EMBL" id="JAYKXN010000003">
    <property type="protein sequence ID" value="KAK7299891.1"/>
    <property type="molecule type" value="Genomic_DNA"/>
</dbReference>
<accession>A0AAN9JKI6</accession>
<sequence>MASQNEEYGDLDLQSLIDPPQNLQRLYVFGRLENLPTWIPKLRNLVRLGLLWSRLPEDPLPILKSLSKLEELFLYEIYEGDEMHFQEGWFTKLKHLKLQNMPHLKTLKIDKKALPCLEQLELGPCPQMLQPTGDIHNLVSLKCLYHYKMPSQFVENIRTQLKENIRVYVSDEWHVNAVELLVSYAVTAVDFRRDSPKS</sequence>
<proteinExistence type="predicted"/>
<dbReference type="Proteomes" id="UP001359559">
    <property type="component" value="Unassembled WGS sequence"/>
</dbReference>
<dbReference type="SUPFAM" id="SSF52058">
    <property type="entry name" value="L domain-like"/>
    <property type="match status" value="1"/>
</dbReference>
<feature type="domain" description="Disease resistance R13L4/SHOC-2-like LRR" evidence="2">
    <location>
        <begin position="14"/>
        <end position="143"/>
    </location>
</feature>
<dbReference type="InterPro" id="IPR055414">
    <property type="entry name" value="LRR_R13L4/SHOC2-like"/>
</dbReference>
<gene>
    <name evidence="3" type="ORF">RJT34_10720</name>
</gene>
<evidence type="ECO:0000313" key="4">
    <source>
        <dbReference type="Proteomes" id="UP001359559"/>
    </source>
</evidence>
<evidence type="ECO:0000256" key="1">
    <source>
        <dbReference type="ARBA" id="ARBA00022737"/>
    </source>
</evidence>
<keyword evidence="1" id="KW-0677">Repeat</keyword>
<protein>
    <recommendedName>
        <fullName evidence="2">Disease resistance R13L4/SHOC-2-like LRR domain-containing protein</fullName>
    </recommendedName>
</protein>
<dbReference type="PANTHER" id="PTHR15140">
    <property type="entry name" value="TUBULIN-SPECIFIC CHAPERONE E"/>
    <property type="match status" value="1"/>
</dbReference>
<dbReference type="PANTHER" id="PTHR15140:SF41">
    <property type="entry name" value="DISEASE RESISTANCE PROTEIN RF45 ISOFORM X1-RELATED"/>
    <property type="match status" value="1"/>
</dbReference>